<dbReference type="SMART" id="SM00339">
    <property type="entry name" value="FH"/>
    <property type="match status" value="1"/>
</dbReference>
<dbReference type="AlphaFoldDB" id="R7U312"/>
<evidence type="ECO:0000313" key="6">
    <source>
        <dbReference type="EnsemblMetazoa" id="CapteP148596"/>
    </source>
</evidence>
<dbReference type="GO" id="GO:0005634">
    <property type="term" value="C:nucleus"/>
    <property type="evidence" value="ECO:0007669"/>
    <property type="project" value="UniProtKB-SubCell"/>
</dbReference>
<dbReference type="GO" id="GO:0000981">
    <property type="term" value="F:DNA-binding transcription factor activity, RNA polymerase II-specific"/>
    <property type="evidence" value="ECO:0007669"/>
    <property type="project" value="TreeGrafter"/>
</dbReference>
<accession>R7U312</accession>
<keyword evidence="1 3" id="KW-0238">DNA-binding</keyword>
<reference evidence="7" key="1">
    <citation type="submission" date="2012-12" db="EMBL/GenBank/DDBJ databases">
        <authorList>
            <person name="Hellsten U."/>
            <person name="Grimwood J."/>
            <person name="Chapman J.A."/>
            <person name="Shapiro H."/>
            <person name="Aerts A."/>
            <person name="Otillar R.P."/>
            <person name="Terry A.Y."/>
            <person name="Boore J.L."/>
            <person name="Simakov O."/>
            <person name="Marletaz F."/>
            <person name="Cho S.-J."/>
            <person name="Edsinger-Gonzales E."/>
            <person name="Havlak P."/>
            <person name="Kuo D.-H."/>
            <person name="Larsson T."/>
            <person name="Lv J."/>
            <person name="Arendt D."/>
            <person name="Savage R."/>
            <person name="Osoegawa K."/>
            <person name="de Jong P."/>
            <person name="Lindberg D.R."/>
            <person name="Seaver E.C."/>
            <person name="Weisblat D.A."/>
            <person name="Putnam N.H."/>
            <person name="Grigoriev I.V."/>
            <person name="Rokhsar D.S."/>
        </authorList>
    </citation>
    <scope>NUCLEOTIDE SEQUENCE</scope>
    <source>
        <strain evidence="7">I ESC-2004</strain>
    </source>
</reference>
<dbReference type="FunFam" id="1.10.10.10:FF:000135">
    <property type="entry name" value="forkhead box protein G1"/>
    <property type="match status" value="1"/>
</dbReference>
<dbReference type="GO" id="GO:0000978">
    <property type="term" value="F:RNA polymerase II cis-regulatory region sequence-specific DNA binding"/>
    <property type="evidence" value="ECO:0007669"/>
    <property type="project" value="TreeGrafter"/>
</dbReference>
<dbReference type="PROSITE" id="PS00658">
    <property type="entry name" value="FORK_HEAD_2"/>
    <property type="match status" value="1"/>
</dbReference>
<protein>
    <recommendedName>
        <fullName evidence="4">Fork-head domain-containing protein</fullName>
    </recommendedName>
</protein>
<gene>
    <name evidence="5" type="ORF">CAPTEDRAFT_148596</name>
</gene>
<reference evidence="5 7" key="2">
    <citation type="journal article" date="2013" name="Nature">
        <title>Insights into bilaterian evolution from three spiralian genomes.</title>
        <authorList>
            <person name="Simakov O."/>
            <person name="Marletaz F."/>
            <person name="Cho S.J."/>
            <person name="Edsinger-Gonzales E."/>
            <person name="Havlak P."/>
            <person name="Hellsten U."/>
            <person name="Kuo D.H."/>
            <person name="Larsson T."/>
            <person name="Lv J."/>
            <person name="Arendt D."/>
            <person name="Savage R."/>
            <person name="Osoegawa K."/>
            <person name="de Jong P."/>
            <person name="Grimwood J."/>
            <person name="Chapman J.A."/>
            <person name="Shapiro H."/>
            <person name="Aerts A."/>
            <person name="Otillar R.P."/>
            <person name="Terry A.Y."/>
            <person name="Boore J.L."/>
            <person name="Grigoriev I.V."/>
            <person name="Lindberg D.R."/>
            <person name="Seaver E.C."/>
            <person name="Weisblat D.A."/>
            <person name="Putnam N.H."/>
            <person name="Rokhsar D.S."/>
        </authorList>
    </citation>
    <scope>NUCLEOTIDE SEQUENCE</scope>
    <source>
        <strain evidence="5 7">I ESC-2004</strain>
    </source>
</reference>
<sequence length="249" mass="28454">MAEETWMDFLTDWAPDLNDSLVDPNAESENYGLQAIASAMEEGINNPDAKPNLSYIALIALAIQHSPNQRSVLSDIYTWMSHHFPYYDLQDRSWRNSVRHNLSLNECFVKTEKSEGGKGHFWTIHPACAEGFLQGDFRRRRARRIAKHSERLSCQLLENSADRHCPEMEDGSEAGFVTMTTTTLSVDYLVKTFGSEAIFGPPNWVNPNARGSQLQEFSPSGGDFDDFMFQENDFCPPTEYINHEQFPMW</sequence>
<evidence type="ECO:0000259" key="4">
    <source>
        <dbReference type="PROSITE" id="PS50039"/>
    </source>
</evidence>
<organism evidence="5">
    <name type="scientific">Capitella teleta</name>
    <name type="common">Polychaete worm</name>
    <dbReference type="NCBI Taxonomy" id="283909"/>
    <lineage>
        <taxon>Eukaryota</taxon>
        <taxon>Metazoa</taxon>
        <taxon>Spiralia</taxon>
        <taxon>Lophotrochozoa</taxon>
        <taxon>Annelida</taxon>
        <taxon>Polychaeta</taxon>
        <taxon>Sedentaria</taxon>
        <taxon>Scolecida</taxon>
        <taxon>Capitellidae</taxon>
        <taxon>Capitella</taxon>
    </lineage>
</organism>
<dbReference type="InterPro" id="IPR036390">
    <property type="entry name" value="WH_DNA-bd_sf"/>
</dbReference>
<dbReference type="InterPro" id="IPR001766">
    <property type="entry name" value="Fork_head_dom"/>
</dbReference>
<dbReference type="CDD" id="cd20035">
    <property type="entry name" value="FH_FOXQ2-like"/>
    <property type="match status" value="1"/>
</dbReference>
<dbReference type="STRING" id="283909.R7U312"/>
<dbReference type="EMBL" id="AMQN01009676">
    <property type="status" value="NOT_ANNOTATED_CDS"/>
    <property type="molecule type" value="Genomic_DNA"/>
</dbReference>
<dbReference type="PANTHER" id="PTHR11829:SF343">
    <property type="entry name" value="FORK-HEAD DOMAIN-CONTAINING PROTEIN"/>
    <property type="match status" value="1"/>
</dbReference>
<dbReference type="Proteomes" id="UP000014760">
    <property type="component" value="Unassembled WGS sequence"/>
</dbReference>
<evidence type="ECO:0000256" key="1">
    <source>
        <dbReference type="ARBA" id="ARBA00023125"/>
    </source>
</evidence>
<proteinExistence type="predicted"/>
<dbReference type="GO" id="GO:0009653">
    <property type="term" value="P:anatomical structure morphogenesis"/>
    <property type="evidence" value="ECO:0007669"/>
    <property type="project" value="TreeGrafter"/>
</dbReference>
<dbReference type="PRINTS" id="PR00053">
    <property type="entry name" value="FORKHEAD"/>
</dbReference>
<comment type="subcellular location">
    <subcellularLocation>
        <location evidence="3">Nucleus</location>
    </subcellularLocation>
</comment>
<dbReference type="InterPro" id="IPR050211">
    <property type="entry name" value="FOX_domain-containing"/>
</dbReference>
<dbReference type="SUPFAM" id="SSF46785">
    <property type="entry name" value="Winged helix' DNA-binding domain"/>
    <property type="match status" value="1"/>
</dbReference>
<evidence type="ECO:0000313" key="5">
    <source>
        <dbReference type="EMBL" id="ELU00476.1"/>
    </source>
</evidence>
<feature type="DNA-binding region" description="Fork-head" evidence="3">
    <location>
        <begin position="50"/>
        <end position="142"/>
    </location>
</feature>
<keyword evidence="7" id="KW-1185">Reference proteome</keyword>
<dbReference type="GO" id="GO:0030154">
    <property type="term" value="P:cell differentiation"/>
    <property type="evidence" value="ECO:0007669"/>
    <property type="project" value="TreeGrafter"/>
</dbReference>
<dbReference type="InterPro" id="IPR036388">
    <property type="entry name" value="WH-like_DNA-bd_sf"/>
</dbReference>
<dbReference type="PANTHER" id="PTHR11829">
    <property type="entry name" value="FORKHEAD BOX PROTEIN"/>
    <property type="match status" value="1"/>
</dbReference>
<dbReference type="OrthoDB" id="5402974at2759"/>
<dbReference type="InterPro" id="IPR030456">
    <property type="entry name" value="TF_fork_head_CS_2"/>
</dbReference>
<evidence type="ECO:0000256" key="2">
    <source>
        <dbReference type="ARBA" id="ARBA00023242"/>
    </source>
</evidence>
<name>R7U312_CAPTE</name>
<evidence type="ECO:0000256" key="3">
    <source>
        <dbReference type="PROSITE-ProRule" id="PRU00089"/>
    </source>
</evidence>
<reference evidence="6" key="3">
    <citation type="submission" date="2015-06" db="UniProtKB">
        <authorList>
            <consortium name="EnsemblMetazoa"/>
        </authorList>
    </citation>
    <scope>IDENTIFICATION</scope>
</reference>
<keyword evidence="2 3" id="KW-0539">Nucleus</keyword>
<evidence type="ECO:0000313" key="7">
    <source>
        <dbReference type="Proteomes" id="UP000014760"/>
    </source>
</evidence>
<dbReference type="InterPro" id="IPR047519">
    <property type="entry name" value="FH_FOXQ2-like"/>
</dbReference>
<dbReference type="Pfam" id="PF00250">
    <property type="entry name" value="Forkhead"/>
    <property type="match status" value="1"/>
</dbReference>
<dbReference type="EnsemblMetazoa" id="CapteT148596">
    <property type="protein sequence ID" value="CapteP148596"/>
    <property type="gene ID" value="CapteG148596"/>
</dbReference>
<feature type="domain" description="Fork-head" evidence="4">
    <location>
        <begin position="50"/>
        <end position="142"/>
    </location>
</feature>
<dbReference type="PROSITE" id="PS50039">
    <property type="entry name" value="FORK_HEAD_3"/>
    <property type="match status" value="1"/>
</dbReference>
<dbReference type="Gene3D" id="1.10.10.10">
    <property type="entry name" value="Winged helix-like DNA-binding domain superfamily/Winged helix DNA-binding domain"/>
    <property type="match status" value="1"/>
</dbReference>
<dbReference type="HOGENOM" id="CLU_1116656_0_0_1"/>
<dbReference type="EMBL" id="KB305961">
    <property type="protein sequence ID" value="ELU00476.1"/>
    <property type="molecule type" value="Genomic_DNA"/>
</dbReference>